<keyword evidence="3" id="KW-0540">Nuclease</keyword>
<keyword evidence="2" id="KW-1277">Toxin-antitoxin system</keyword>
<dbReference type="GeneID" id="93568408"/>
<dbReference type="RefSeq" id="WP_017492315.1">
    <property type="nucleotide sequence ID" value="NZ_CP049603.1"/>
</dbReference>
<dbReference type="InterPro" id="IPR050556">
    <property type="entry name" value="Type_II_TA_system_RNase"/>
</dbReference>
<dbReference type="PANTHER" id="PTHR33653">
    <property type="entry name" value="RIBONUCLEASE VAPC2"/>
    <property type="match status" value="1"/>
</dbReference>
<dbReference type="Gene3D" id="3.40.50.1010">
    <property type="entry name" value="5'-nuclease"/>
    <property type="match status" value="1"/>
</dbReference>
<keyword evidence="6" id="KW-0460">Magnesium</keyword>
<dbReference type="Pfam" id="PF01850">
    <property type="entry name" value="PIN"/>
    <property type="match status" value="1"/>
</dbReference>
<evidence type="ECO:0000256" key="5">
    <source>
        <dbReference type="ARBA" id="ARBA00022801"/>
    </source>
</evidence>
<evidence type="ECO:0000256" key="6">
    <source>
        <dbReference type="ARBA" id="ARBA00022842"/>
    </source>
</evidence>
<dbReference type="STRING" id="1646377.BS640_11250"/>
<evidence type="ECO:0000256" key="4">
    <source>
        <dbReference type="ARBA" id="ARBA00022723"/>
    </source>
</evidence>
<dbReference type="InterPro" id="IPR029060">
    <property type="entry name" value="PIN-like_dom_sf"/>
</dbReference>
<evidence type="ECO:0000256" key="7">
    <source>
        <dbReference type="ARBA" id="ARBA00038093"/>
    </source>
</evidence>
<accession>A0A1X0WF12</accession>
<dbReference type="EMBL" id="MRWE01000016">
    <property type="protein sequence ID" value="ORJ25380.1"/>
    <property type="molecule type" value="Genomic_DNA"/>
</dbReference>
<dbReference type="GO" id="GO:0004518">
    <property type="term" value="F:nuclease activity"/>
    <property type="evidence" value="ECO:0007669"/>
    <property type="project" value="UniProtKB-KW"/>
</dbReference>
<comment type="similarity">
    <text evidence="7">Belongs to the PINc/VapC protein family.</text>
</comment>
<evidence type="ECO:0000313" key="10">
    <source>
        <dbReference type="Proteomes" id="UP000192536"/>
    </source>
</evidence>
<evidence type="ECO:0000256" key="2">
    <source>
        <dbReference type="ARBA" id="ARBA00022649"/>
    </source>
</evidence>
<feature type="domain" description="PIN" evidence="8">
    <location>
        <begin position="2"/>
        <end position="121"/>
    </location>
</feature>
<dbReference type="Proteomes" id="UP000192536">
    <property type="component" value="Unassembled WGS sequence"/>
</dbReference>
<sequence length="159" mass="17998">MIVLDTPVIAEIMRPKPHKYLLEWLNAQDAQQLFLTAISVAELFASAECLADNRQKAQVSTLLLEMLNQDFAGRLLAFDAPSALIYAQLYAENQAYPTPLNYNELQTAAICRHHQARLATSEVARFSQTGIALLNPWENQGSPRWREEAAEYFIMSRKS</sequence>
<evidence type="ECO:0000313" key="9">
    <source>
        <dbReference type="EMBL" id="ORJ25380.1"/>
    </source>
</evidence>
<name>A0A1X0WF12_9GAMM</name>
<organism evidence="9 10">
    <name type="scientific">Rouxiella badensis</name>
    <dbReference type="NCBI Taxonomy" id="1646377"/>
    <lineage>
        <taxon>Bacteria</taxon>
        <taxon>Pseudomonadati</taxon>
        <taxon>Pseudomonadota</taxon>
        <taxon>Gammaproteobacteria</taxon>
        <taxon>Enterobacterales</taxon>
        <taxon>Yersiniaceae</taxon>
        <taxon>Rouxiella</taxon>
    </lineage>
</organism>
<dbReference type="SUPFAM" id="SSF88723">
    <property type="entry name" value="PIN domain-like"/>
    <property type="match status" value="1"/>
</dbReference>
<keyword evidence="5" id="KW-0378">Hydrolase</keyword>
<protein>
    <submittedName>
        <fullName evidence="9">Twitching motility protein PilT</fullName>
    </submittedName>
</protein>
<evidence type="ECO:0000259" key="8">
    <source>
        <dbReference type="Pfam" id="PF01850"/>
    </source>
</evidence>
<dbReference type="AlphaFoldDB" id="A0A1X0WF12"/>
<keyword evidence="10" id="KW-1185">Reference proteome</keyword>
<reference evidence="9 10" key="1">
    <citation type="journal article" date="2017" name="Int. J. Syst. Evol. Microbiol.">
        <title>Rouxiella badensis sp. nov. and Rouxiella silvae sp. nov. isolated from peat bog soil in Germany and emendation of the genus description.</title>
        <authorList>
            <person name="Le Fleche-Mateos A."/>
            <person name="Kugler J.H."/>
            <person name="Hansen S.H."/>
            <person name="Syldatk C."/>
            <person name="Hausmann R."/>
            <person name="Lomprez F."/>
            <person name="Vandenbogaert M."/>
            <person name="Manuguerra J.C."/>
            <person name="Grimont P.A."/>
        </authorList>
    </citation>
    <scope>NUCLEOTIDE SEQUENCE [LARGE SCALE GENOMIC DNA]</scope>
    <source>
        <strain evidence="9 10">DSM 100043</strain>
    </source>
</reference>
<comment type="cofactor">
    <cofactor evidence="1">
        <name>Mg(2+)</name>
        <dbReference type="ChEBI" id="CHEBI:18420"/>
    </cofactor>
</comment>
<dbReference type="InterPro" id="IPR002716">
    <property type="entry name" value="PIN_dom"/>
</dbReference>
<evidence type="ECO:0000256" key="1">
    <source>
        <dbReference type="ARBA" id="ARBA00001946"/>
    </source>
</evidence>
<gene>
    <name evidence="9" type="ORF">BS640_11250</name>
</gene>
<proteinExistence type="inferred from homology"/>
<evidence type="ECO:0000256" key="3">
    <source>
        <dbReference type="ARBA" id="ARBA00022722"/>
    </source>
</evidence>
<dbReference type="PANTHER" id="PTHR33653:SF1">
    <property type="entry name" value="RIBONUCLEASE VAPC2"/>
    <property type="match status" value="1"/>
</dbReference>
<dbReference type="GO" id="GO:0016787">
    <property type="term" value="F:hydrolase activity"/>
    <property type="evidence" value="ECO:0007669"/>
    <property type="project" value="UniProtKB-KW"/>
</dbReference>
<comment type="caution">
    <text evidence="9">The sequence shown here is derived from an EMBL/GenBank/DDBJ whole genome shotgun (WGS) entry which is preliminary data.</text>
</comment>
<dbReference type="GO" id="GO:0046872">
    <property type="term" value="F:metal ion binding"/>
    <property type="evidence" value="ECO:0007669"/>
    <property type="project" value="UniProtKB-KW"/>
</dbReference>
<keyword evidence="4" id="KW-0479">Metal-binding</keyword>